<dbReference type="AlphaFoldDB" id="A8RZQ1"/>
<reference evidence="1 2" key="2">
    <citation type="submission" date="2007-09" db="EMBL/GenBank/DDBJ databases">
        <title>Draft genome sequence of Clostridium bolteae (ATCC BAA-613).</title>
        <authorList>
            <person name="Sudarsanam P."/>
            <person name="Ley R."/>
            <person name="Guruge J."/>
            <person name="Turnbaugh P.J."/>
            <person name="Mahowald M."/>
            <person name="Liep D."/>
            <person name="Gordon J."/>
        </authorList>
    </citation>
    <scope>NUCLEOTIDE SEQUENCE [LARGE SCALE GENOMIC DNA]</scope>
    <source>
        <strain evidence="2">ATCC BAA-613 / DSM 15670 / CCUG 46953 / JCM 12243 / WAL 16351</strain>
    </source>
</reference>
<name>A8RZQ1_ENTBW</name>
<dbReference type="EMBL" id="ABCC02000040">
    <property type="protein sequence ID" value="EDP14303.1"/>
    <property type="molecule type" value="Genomic_DNA"/>
</dbReference>
<dbReference type="PaxDb" id="411902-CLOBOL_05471"/>
<protein>
    <submittedName>
        <fullName evidence="1">Uncharacterized protein</fullName>
    </submittedName>
</protein>
<evidence type="ECO:0000313" key="2">
    <source>
        <dbReference type="Proteomes" id="UP000005396"/>
    </source>
</evidence>
<sequence length="38" mass="4593">MRHLYCGITLLTYHITTLSFMDFHHMNPQKRLFPSTKL</sequence>
<accession>A8RZQ1</accession>
<comment type="caution">
    <text evidence="1">The sequence shown here is derived from an EMBL/GenBank/DDBJ whole genome shotgun (WGS) entry which is preliminary data.</text>
</comment>
<dbReference type="Proteomes" id="UP000005396">
    <property type="component" value="Unassembled WGS sequence"/>
</dbReference>
<gene>
    <name evidence="1" type="ORF">CLOBOL_05471</name>
</gene>
<organism evidence="1 2">
    <name type="scientific">Enterocloster bolteae (strain ATCC BAA-613 / DSM 15670 / CCUG 46953 / JCM 12243 / WAL 16351)</name>
    <name type="common">Clostridium bolteae</name>
    <dbReference type="NCBI Taxonomy" id="411902"/>
    <lineage>
        <taxon>Bacteria</taxon>
        <taxon>Bacillati</taxon>
        <taxon>Bacillota</taxon>
        <taxon>Clostridia</taxon>
        <taxon>Lachnospirales</taxon>
        <taxon>Lachnospiraceae</taxon>
        <taxon>Enterocloster</taxon>
    </lineage>
</organism>
<proteinExistence type="predicted"/>
<dbReference type="HOGENOM" id="CLU_3326506_0_0_9"/>
<evidence type="ECO:0000313" key="1">
    <source>
        <dbReference type="EMBL" id="EDP14303.1"/>
    </source>
</evidence>
<reference evidence="1 2" key="1">
    <citation type="submission" date="2007-08" db="EMBL/GenBank/DDBJ databases">
        <authorList>
            <person name="Fulton L."/>
            <person name="Clifton S."/>
            <person name="Fulton B."/>
            <person name="Xu J."/>
            <person name="Minx P."/>
            <person name="Pepin K.H."/>
            <person name="Johnson M."/>
            <person name="Thiruvilangam P."/>
            <person name="Bhonagiri V."/>
            <person name="Nash W.E."/>
            <person name="Mardis E.R."/>
            <person name="Wilson R.K."/>
        </authorList>
    </citation>
    <scope>NUCLEOTIDE SEQUENCE [LARGE SCALE GENOMIC DNA]</scope>
    <source>
        <strain evidence="2">ATCC BAA-613 / DSM 15670 / CCUG 46953 / JCM 12243 / WAL 16351</strain>
    </source>
</reference>